<protein>
    <recommendedName>
        <fullName evidence="14">Acyltransferase</fullName>
        <ecNumber evidence="14">2.3.1.-</ecNumber>
    </recommendedName>
</protein>
<dbReference type="GO" id="GO:0019432">
    <property type="term" value="P:triglyceride biosynthetic process"/>
    <property type="evidence" value="ECO:0007669"/>
    <property type="project" value="TreeGrafter"/>
</dbReference>
<comment type="pathway">
    <text evidence="2">Glycerolipid metabolism; triacylglycerol biosynthesis.</text>
</comment>
<comment type="subcellular location">
    <subcellularLocation>
        <location evidence="1 14">Endoplasmic reticulum membrane</location>
        <topology evidence="1 14">Multi-pass membrane protein</topology>
    </subcellularLocation>
</comment>
<comment type="pathway">
    <text evidence="3">Lipid metabolism.</text>
</comment>
<keyword evidence="6 14" id="KW-0808">Transferase</keyword>
<proteinExistence type="inferred from homology"/>
<evidence type="ECO:0000256" key="14">
    <source>
        <dbReference type="RuleBase" id="RU367023"/>
    </source>
</evidence>
<name>A0A7S1F445_NOCSC</name>
<evidence type="ECO:0000256" key="5">
    <source>
        <dbReference type="ARBA" id="ARBA00022516"/>
    </source>
</evidence>
<evidence type="ECO:0000256" key="8">
    <source>
        <dbReference type="ARBA" id="ARBA00022798"/>
    </source>
</evidence>
<dbReference type="GO" id="GO:0006071">
    <property type="term" value="P:glycerol metabolic process"/>
    <property type="evidence" value="ECO:0007669"/>
    <property type="project" value="UniProtKB-KW"/>
</dbReference>
<dbReference type="Pfam" id="PF03982">
    <property type="entry name" value="DAGAT"/>
    <property type="match status" value="1"/>
</dbReference>
<keyword evidence="10" id="KW-1133">Transmembrane helix</keyword>
<evidence type="ECO:0000256" key="7">
    <source>
        <dbReference type="ARBA" id="ARBA00022692"/>
    </source>
</evidence>
<dbReference type="EC" id="2.3.1.-" evidence="14"/>
<dbReference type="InterPro" id="IPR007130">
    <property type="entry name" value="DAGAT"/>
</dbReference>
<keyword evidence="9 14" id="KW-0256">Endoplasmic reticulum</keyword>
<dbReference type="GO" id="GO:0005789">
    <property type="term" value="C:endoplasmic reticulum membrane"/>
    <property type="evidence" value="ECO:0007669"/>
    <property type="project" value="UniProtKB-SubCell"/>
</dbReference>
<evidence type="ECO:0000256" key="10">
    <source>
        <dbReference type="ARBA" id="ARBA00022989"/>
    </source>
</evidence>
<evidence type="ECO:0000256" key="13">
    <source>
        <dbReference type="ARBA" id="ARBA00023315"/>
    </source>
</evidence>
<keyword evidence="7" id="KW-0812">Transmembrane</keyword>
<dbReference type="AlphaFoldDB" id="A0A7S1F445"/>
<organism evidence="15">
    <name type="scientific">Noctiluca scintillans</name>
    <name type="common">Sea sparkle</name>
    <name type="synonym">Red tide dinoflagellate</name>
    <dbReference type="NCBI Taxonomy" id="2966"/>
    <lineage>
        <taxon>Eukaryota</taxon>
        <taxon>Sar</taxon>
        <taxon>Alveolata</taxon>
        <taxon>Dinophyceae</taxon>
        <taxon>Noctilucales</taxon>
        <taxon>Noctilucaceae</taxon>
        <taxon>Noctiluca</taxon>
    </lineage>
</organism>
<sequence length="309" mass="34463">MSATKPVVAVLASVYAWTKARAFLLARAEKSGTRVGPEYLGWFTSWLLYRYSLLMGVRLASENTFTPSDDKKYLIVWHPHGFLAWTPVFLMCKEAVVGHPLGREWFGMVAPVLFKLPFWSDLFLFMNARGVTKPTVEALLRAGKEIAIQPGGVKEQLQTRHDQEVAVFPANLGFIRMAIKYQRHLLPVYFFGENQLYTKIEGLDGASDTLFKTTGLPIPALAGKFGLPFVGLLPRSGDIHVRWGNSIDPGPAEDEPSDSRVEEVFGRYLAEIQRIFDENAFNCLPPEVAAKGLLIKRVPGAGQLPRSKL</sequence>
<dbReference type="PANTHER" id="PTHR12317">
    <property type="entry name" value="DIACYLGLYCEROL O-ACYLTRANSFERASE"/>
    <property type="match status" value="1"/>
</dbReference>
<accession>A0A7S1F445</accession>
<evidence type="ECO:0000313" key="15">
    <source>
        <dbReference type="EMBL" id="CAD8843536.1"/>
    </source>
</evidence>
<dbReference type="PANTHER" id="PTHR12317:SF0">
    <property type="entry name" value="ACYLTRANSFERASE"/>
    <property type="match status" value="1"/>
</dbReference>
<evidence type="ECO:0000256" key="1">
    <source>
        <dbReference type="ARBA" id="ARBA00004477"/>
    </source>
</evidence>
<keyword evidence="5" id="KW-0444">Lipid biosynthesis</keyword>
<gene>
    <name evidence="15" type="ORF">NSCI0253_LOCUS17886</name>
</gene>
<dbReference type="GO" id="GO:0004144">
    <property type="term" value="F:diacylglycerol O-acyltransferase activity"/>
    <property type="evidence" value="ECO:0007669"/>
    <property type="project" value="TreeGrafter"/>
</dbReference>
<reference evidence="15" key="1">
    <citation type="submission" date="2021-01" db="EMBL/GenBank/DDBJ databases">
        <authorList>
            <person name="Corre E."/>
            <person name="Pelletier E."/>
            <person name="Niang G."/>
            <person name="Scheremetjew M."/>
            <person name="Finn R."/>
            <person name="Kale V."/>
            <person name="Holt S."/>
            <person name="Cochrane G."/>
            <person name="Meng A."/>
            <person name="Brown T."/>
            <person name="Cohen L."/>
        </authorList>
    </citation>
    <scope>NUCLEOTIDE SEQUENCE</scope>
</reference>
<evidence type="ECO:0000256" key="6">
    <source>
        <dbReference type="ARBA" id="ARBA00022679"/>
    </source>
</evidence>
<keyword evidence="11" id="KW-0443">Lipid metabolism</keyword>
<evidence type="ECO:0000256" key="3">
    <source>
        <dbReference type="ARBA" id="ARBA00005189"/>
    </source>
</evidence>
<keyword evidence="12" id="KW-0472">Membrane</keyword>
<evidence type="ECO:0000256" key="4">
    <source>
        <dbReference type="ARBA" id="ARBA00005420"/>
    </source>
</evidence>
<keyword evidence="13" id="KW-0012">Acyltransferase</keyword>
<comment type="similarity">
    <text evidence="4 14">Belongs to the diacylglycerol acyltransferase family.</text>
</comment>
<evidence type="ECO:0000256" key="12">
    <source>
        <dbReference type="ARBA" id="ARBA00023136"/>
    </source>
</evidence>
<evidence type="ECO:0000256" key="2">
    <source>
        <dbReference type="ARBA" id="ARBA00004771"/>
    </source>
</evidence>
<keyword evidence="8" id="KW-0319">Glycerol metabolism</keyword>
<dbReference type="EMBL" id="HBFQ01025247">
    <property type="protein sequence ID" value="CAD8843536.1"/>
    <property type="molecule type" value="Transcribed_RNA"/>
</dbReference>
<evidence type="ECO:0000256" key="11">
    <source>
        <dbReference type="ARBA" id="ARBA00023098"/>
    </source>
</evidence>
<evidence type="ECO:0000256" key="9">
    <source>
        <dbReference type="ARBA" id="ARBA00022824"/>
    </source>
</evidence>